<evidence type="ECO:0000259" key="1">
    <source>
        <dbReference type="Pfam" id="PF01156"/>
    </source>
</evidence>
<evidence type="ECO:0000313" key="3">
    <source>
        <dbReference type="Proteomes" id="UP001501842"/>
    </source>
</evidence>
<dbReference type="SUPFAM" id="SSF53590">
    <property type="entry name" value="Nucleoside hydrolase"/>
    <property type="match status" value="1"/>
</dbReference>
<dbReference type="Gene3D" id="3.90.245.10">
    <property type="entry name" value="Ribonucleoside hydrolase-like"/>
    <property type="match status" value="1"/>
</dbReference>
<comment type="caution">
    <text evidence="2">The sequence shown here is derived from an EMBL/GenBank/DDBJ whole genome shotgun (WGS) entry which is preliminary data.</text>
</comment>
<keyword evidence="2" id="KW-0378">Hydrolase</keyword>
<name>A0ABN3U3R7_9ACTN</name>
<dbReference type="GO" id="GO:0016787">
    <property type="term" value="F:hydrolase activity"/>
    <property type="evidence" value="ECO:0007669"/>
    <property type="project" value="UniProtKB-KW"/>
</dbReference>
<dbReference type="InterPro" id="IPR001910">
    <property type="entry name" value="Inosine/uridine_hydrolase_dom"/>
</dbReference>
<reference evidence="2 3" key="1">
    <citation type="journal article" date="2019" name="Int. J. Syst. Evol. Microbiol.">
        <title>The Global Catalogue of Microorganisms (GCM) 10K type strain sequencing project: providing services to taxonomists for standard genome sequencing and annotation.</title>
        <authorList>
            <consortium name="The Broad Institute Genomics Platform"/>
            <consortium name="The Broad Institute Genome Sequencing Center for Infectious Disease"/>
            <person name="Wu L."/>
            <person name="Ma J."/>
        </authorList>
    </citation>
    <scope>NUCLEOTIDE SEQUENCE [LARGE SCALE GENOMIC DNA]</scope>
    <source>
        <strain evidence="2 3">JCM 8201</strain>
    </source>
</reference>
<accession>A0ABN3U3R7</accession>
<gene>
    <name evidence="2" type="primary">rihA</name>
    <name evidence="2" type="ORF">GCM10010439_13680</name>
</gene>
<dbReference type="Pfam" id="PF01156">
    <property type="entry name" value="IU_nuc_hydro"/>
    <property type="match status" value="1"/>
</dbReference>
<proteinExistence type="predicted"/>
<dbReference type="EMBL" id="BAAATZ010000006">
    <property type="protein sequence ID" value="GAA2722068.1"/>
    <property type="molecule type" value="Genomic_DNA"/>
</dbReference>
<organism evidence="2 3">
    <name type="scientific">Actinocorallia aurantiaca</name>
    <dbReference type="NCBI Taxonomy" id="46204"/>
    <lineage>
        <taxon>Bacteria</taxon>
        <taxon>Bacillati</taxon>
        <taxon>Actinomycetota</taxon>
        <taxon>Actinomycetes</taxon>
        <taxon>Streptosporangiales</taxon>
        <taxon>Thermomonosporaceae</taxon>
        <taxon>Actinocorallia</taxon>
    </lineage>
</organism>
<protein>
    <submittedName>
        <fullName evidence="2">Pyrimidine-specific ribonucleoside hydrolase RihA</fullName>
    </submittedName>
</protein>
<keyword evidence="3" id="KW-1185">Reference proteome</keyword>
<evidence type="ECO:0000313" key="2">
    <source>
        <dbReference type="EMBL" id="GAA2722068.1"/>
    </source>
</evidence>
<dbReference type="RefSeq" id="WP_344449343.1">
    <property type="nucleotide sequence ID" value="NZ_BAAATZ010000006.1"/>
</dbReference>
<sequence>MSVVPRRLDEGTAMLDLCFDLETQDPDDVLTLCLVARHPRVRLRAVTVTPGSAGQVGLVRHVLGLLERDDVPVGACDPKTGKEYVSGFHRRWLGGWAPARPDGDVVGVLAPVLEEHPETTLLTGGPLRNLRLLLESGAPVRPARWVAQGGFAGDPLVPKERRLAKFDGLTACPTFNFNGDPRAALMALADSAPIARRELVSKNVTHGVRYDRAFHERLAPYREHTPGLALIHQGMELYLRRRPAGKLLHDPTAACVAVDPSIADWAEAEITREPGGWAARPAERTRTFITTGLDHDRLFRTMVDDPASPVTIAT</sequence>
<dbReference type="InterPro" id="IPR036452">
    <property type="entry name" value="Ribo_hydro-like"/>
</dbReference>
<dbReference type="Proteomes" id="UP001501842">
    <property type="component" value="Unassembled WGS sequence"/>
</dbReference>
<feature type="domain" description="Inosine/uridine-preferring nucleoside hydrolase" evidence="1">
    <location>
        <begin position="27"/>
        <end position="272"/>
    </location>
</feature>